<gene>
    <name evidence="5" type="primary">Pglyrp2_0</name>
    <name evidence="5" type="ORF">GTO92_0008896</name>
</gene>
<feature type="non-terminal residue" evidence="5">
    <location>
        <position position="1"/>
    </location>
</feature>
<dbReference type="Gene3D" id="3.40.80.10">
    <property type="entry name" value="Peptidoglycan recognition protein-like"/>
    <property type="match status" value="1"/>
</dbReference>
<reference evidence="5" key="1">
    <citation type="journal article" date="2021" name="Cell">
        <title>Tracing the genetic footprints of vertebrate landing in non-teleost ray-finned fishes.</title>
        <authorList>
            <person name="Bi X."/>
            <person name="Wang K."/>
            <person name="Yang L."/>
            <person name="Pan H."/>
            <person name="Jiang H."/>
            <person name="Wei Q."/>
            <person name="Fang M."/>
            <person name="Yu H."/>
            <person name="Zhu C."/>
            <person name="Cai Y."/>
            <person name="He Y."/>
            <person name="Gan X."/>
            <person name="Zeng H."/>
            <person name="Yu D."/>
            <person name="Zhu Y."/>
            <person name="Jiang H."/>
            <person name="Qiu Q."/>
            <person name="Yang H."/>
            <person name="Zhang Y.E."/>
            <person name="Wang W."/>
            <person name="Zhu M."/>
            <person name="He S."/>
            <person name="Zhang G."/>
        </authorList>
    </citation>
    <scope>NUCLEOTIDE SEQUENCE</scope>
    <source>
        <strain evidence="5">Bchr_001</strain>
    </source>
</reference>
<evidence type="ECO:0000313" key="5">
    <source>
        <dbReference type="EMBL" id="MBN3290608.1"/>
    </source>
</evidence>
<accession>A0ABS2YXH5</accession>
<dbReference type="EMBL" id="JAAWVN010008891">
    <property type="protein sequence ID" value="MBN3290608.1"/>
    <property type="molecule type" value="Genomic_DNA"/>
</dbReference>
<evidence type="ECO:0000256" key="2">
    <source>
        <dbReference type="SAM" id="SignalP"/>
    </source>
</evidence>
<protein>
    <submittedName>
        <fullName evidence="5">PGRP2 amidase</fullName>
    </submittedName>
</protein>
<proteinExistence type="inferred from homology"/>
<feature type="domain" description="N-acetylmuramoyl-L-alanine amidase" evidence="3">
    <location>
        <begin position="339"/>
        <end position="478"/>
    </location>
</feature>
<comment type="similarity">
    <text evidence="1">Belongs to the N-acetylmuramoyl-L-alanine amidase 2 family.</text>
</comment>
<feature type="signal peptide" evidence="2">
    <location>
        <begin position="1"/>
        <end position="23"/>
    </location>
</feature>
<dbReference type="InterPro" id="IPR015510">
    <property type="entry name" value="PGRP"/>
</dbReference>
<dbReference type="InterPro" id="IPR036505">
    <property type="entry name" value="Amidase/PGRP_sf"/>
</dbReference>
<feature type="non-terminal residue" evidence="5">
    <location>
        <position position="522"/>
    </location>
</feature>
<evidence type="ECO:0000259" key="4">
    <source>
        <dbReference type="SMART" id="SM00701"/>
    </source>
</evidence>
<dbReference type="SUPFAM" id="SSF55846">
    <property type="entry name" value="N-acetylmuramoyl-L-alanine amidase-like"/>
    <property type="match status" value="1"/>
</dbReference>
<evidence type="ECO:0000313" key="6">
    <source>
        <dbReference type="Proteomes" id="UP001166052"/>
    </source>
</evidence>
<organism evidence="5 6">
    <name type="scientific">Polypterus senegalus</name>
    <name type="common">Senegal bichir</name>
    <dbReference type="NCBI Taxonomy" id="55291"/>
    <lineage>
        <taxon>Eukaryota</taxon>
        <taxon>Metazoa</taxon>
        <taxon>Chordata</taxon>
        <taxon>Craniata</taxon>
        <taxon>Vertebrata</taxon>
        <taxon>Euteleostomi</taxon>
        <taxon>Actinopterygii</taxon>
        <taxon>Polypteriformes</taxon>
        <taxon>Polypteridae</taxon>
        <taxon>Polypterus</taxon>
    </lineage>
</organism>
<dbReference type="InterPro" id="IPR002502">
    <property type="entry name" value="Amidase_domain"/>
</dbReference>
<evidence type="ECO:0000259" key="3">
    <source>
        <dbReference type="SMART" id="SM00644"/>
    </source>
</evidence>
<dbReference type="SMART" id="SM00701">
    <property type="entry name" value="PGRP"/>
    <property type="match status" value="1"/>
</dbReference>
<dbReference type="PANTHER" id="PTHR11022:SF66">
    <property type="entry name" value="N-ACETYLMURAMOYL-L-ALANINE AMIDASE"/>
    <property type="match status" value="1"/>
</dbReference>
<feature type="chain" id="PRO_5046975791" evidence="2">
    <location>
        <begin position="24"/>
        <end position="522"/>
    </location>
</feature>
<name>A0ABS2YXH5_POLSE</name>
<dbReference type="Pfam" id="PF01510">
    <property type="entry name" value="Amidase_2"/>
    <property type="match status" value="1"/>
</dbReference>
<comment type="caution">
    <text evidence="5">The sequence shown here is derived from an EMBL/GenBank/DDBJ whole genome shotgun (WGS) entry which is preliminary data.</text>
</comment>
<dbReference type="Proteomes" id="UP001166052">
    <property type="component" value="Unassembled WGS sequence"/>
</dbReference>
<feature type="domain" description="Peptidoglycan recognition protein family" evidence="4">
    <location>
        <begin position="326"/>
        <end position="472"/>
    </location>
</feature>
<dbReference type="PANTHER" id="PTHR11022">
    <property type="entry name" value="PEPTIDOGLYCAN RECOGNITION PROTEIN"/>
    <property type="match status" value="1"/>
</dbReference>
<sequence>MITANFAFLQLLLLSLLHASGIAMPTEEGVPSFHMDNVIQIIEELERLHPQWEILHTVQHFRQWHDYNNAYLEHLLGKLSPASPGLKQDPEEPQGNPMGPKFSPSYSRFLVKVLKHQVIGDVESGVVLTPDGTSVAVAPLIIGLEAGLKRNTCVITGLDSLIAATLGKDLGLSLLNFHNGLQSKALGPNGCWDNISRAQVYVLLDDPSPVTDAFINGAMDGVVLGAHLSQPDKPNSYKLSALLKDYYVSSGTKKPKSDVELRSNFRRSLFAALVNVSVLQDQALTSVLLYKNLSSDPHLVAMNETRLHDPVKQGVQEFYETYVECPNIIPRCMWGAQPYKGTPTNLTLPLKFVYIHHTYEPGQPCTTFEQCAADMRSMQRFHQNDRQWDDIGYSFVVGSDGYLYEGRGWFWVGAHTKGHNSLGYGVSFIGNYMEEIPAGFTLSLVRDSFTTCAVRKGHLVPNYTIHGHRQLVATSCPGDALFSEISTWKHFKIHNRLEPPPDTIRVTKEGTENEYVNEFDGK</sequence>
<keyword evidence="6" id="KW-1185">Reference proteome</keyword>
<dbReference type="SMART" id="SM00644">
    <property type="entry name" value="Ami_2"/>
    <property type="match status" value="1"/>
</dbReference>
<evidence type="ECO:0000256" key="1">
    <source>
        <dbReference type="ARBA" id="ARBA00007553"/>
    </source>
</evidence>
<dbReference type="InterPro" id="IPR006619">
    <property type="entry name" value="PGRP_domain_met/bac"/>
</dbReference>
<dbReference type="CDD" id="cd06583">
    <property type="entry name" value="PGRP"/>
    <property type="match status" value="1"/>
</dbReference>
<keyword evidence="2" id="KW-0732">Signal</keyword>